<name>A0ACC0TWT8_9AGAM</name>
<organism evidence="1 2">
    <name type="scientific">Russula earlei</name>
    <dbReference type="NCBI Taxonomy" id="71964"/>
    <lineage>
        <taxon>Eukaryota</taxon>
        <taxon>Fungi</taxon>
        <taxon>Dikarya</taxon>
        <taxon>Basidiomycota</taxon>
        <taxon>Agaricomycotina</taxon>
        <taxon>Agaricomycetes</taxon>
        <taxon>Russulales</taxon>
        <taxon>Russulaceae</taxon>
        <taxon>Russula</taxon>
    </lineage>
</organism>
<evidence type="ECO:0000313" key="1">
    <source>
        <dbReference type="EMBL" id="KAI9452010.1"/>
    </source>
</evidence>
<gene>
    <name evidence="1" type="ORF">F5148DRAFT_527626</name>
</gene>
<evidence type="ECO:0000313" key="2">
    <source>
        <dbReference type="Proteomes" id="UP001207468"/>
    </source>
</evidence>
<keyword evidence="2" id="KW-1185">Reference proteome</keyword>
<comment type="caution">
    <text evidence="1">The sequence shown here is derived from an EMBL/GenBank/DDBJ whole genome shotgun (WGS) entry which is preliminary data.</text>
</comment>
<proteinExistence type="predicted"/>
<reference evidence="1" key="1">
    <citation type="submission" date="2021-03" db="EMBL/GenBank/DDBJ databases">
        <title>Evolutionary priming and transition to the ectomycorrhizal habit in an iconic lineage of mushroom-forming fungi: is preadaptation a requirement?</title>
        <authorList>
            <consortium name="DOE Joint Genome Institute"/>
            <person name="Looney B.P."/>
            <person name="Miyauchi S."/>
            <person name="Morin E."/>
            <person name="Drula E."/>
            <person name="Courty P.E."/>
            <person name="Chicoki N."/>
            <person name="Fauchery L."/>
            <person name="Kohler A."/>
            <person name="Kuo A."/>
            <person name="LaButti K."/>
            <person name="Pangilinan J."/>
            <person name="Lipzen A."/>
            <person name="Riley R."/>
            <person name="Andreopoulos W."/>
            <person name="He G."/>
            <person name="Johnson J."/>
            <person name="Barry K.W."/>
            <person name="Grigoriev I.V."/>
            <person name="Nagy L."/>
            <person name="Hibbett D."/>
            <person name="Henrissat B."/>
            <person name="Matheny P.B."/>
            <person name="Labbe J."/>
            <person name="Martin A.F."/>
        </authorList>
    </citation>
    <scope>NUCLEOTIDE SEQUENCE</scope>
    <source>
        <strain evidence="1">BPL698</strain>
    </source>
</reference>
<dbReference type="Proteomes" id="UP001207468">
    <property type="component" value="Unassembled WGS sequence"/>
</dbReference>
<dbReference type="EMBL" id="JAGFNK010000352">
    <property type="protein sequence ID" value="KAI9452010.1"/>
    <property type="molecule type" value="Genomic_DNA"/>
</dbReference>
<sequence>MSFLQRRVVRILAFCYGLVITKFKALDSVLSSASDDSWAGLAPEPFQPPSVPHNVPVPSGCVAPAPTSHVDLTWPSKLGQFPGLLDHPDAYKSQLPSSYDAQPFLVAGSESSFQEGSGQAGLCSPASGAPASDPDEFVLPQTLLGKRRRDEDGTLEDGSPEANNSQG</sequence>
<protein>
    <submittedName>
        <fullName evidence="1">Uncharacterized protein</fullName>
    </submittedName>
</protein>
<accession>A0ACC0TWT8</accession>